<evidence type="ECO:0000256" key="4">
    <source>
        <dbReference type="ARBA" id="ARBA00022801"/>
    </source>
</evidence>
<dbReference type="EC" id="3.4.21.-" evidence="6"/>
<comment type="caution">
    <text evidence="9">The sequence shown here is derived from an EMBL/GenBank/DDBJ whole genome shotgun (WGS) entry which is preliminary data.</text>
</comment>
<dbReference type="InterPro" id="IPR002470">
    <property type="entry name" value="Peptidase_S9A"/>
</dbReference>
<evidence type="ECO:0000256" key="2">
    <source>
        <dbReference type="ARBA" id="ARBA00005228"/>
    </source>
</evidence>
<dbReference type="InterPro" id="IPR023302">
    <property type="entry name" value="Pept_S9A_N"/>
</dbReference>
<keyword evidence="5 6" id="KW-0720">Serine protease</keyword>
<dbReference type="AlphaFoldDB" id="A0AAW1TKU6"/>
<dbReference type="Gene3D" id="3.40.50.1820">
    <property type="entry name" value="alpha/beta hydrolase"/>
    <property type="match status" value="2"/>
</dbReference>
<sequence length="753" mass="84044">MCALLWRGLLIQEGGIKLGTGLAQRLCSHPRYVRSSRRSQGVPVMGLELAPQDYPKVIRDEDFAEQLHGHTVKDPYRYLEDPDSDRTCQFVDSQNLLTQGLLDKCQSRSRFRDLMRDLYNYPRYGCPRHEGNRYYWNFNSGLQAQAVLQTQRNLDEDPQVLLDPNKLSDDGTVAFMAKDGSATELPDKLENVKFSSMAWTHDGKGLFYNTYPKKLQSQAGELGTETDANINQRLSFHVLGTSQAEDPVILAIPEHPEWMIGAEVTDDGSYLLLSISNGCEPVNRLWTCDLTKLPTDSSRGSLDLKDFDVAEGKHRLPLTKFIDNFDASYSYVANNGSEFFLHTNLLAPRYRVVKADLSQFGGPDNFTDVVPHHPQDLLQWATALKGDNMVCCYLRDVHHVLQLHALSHQQLLQDIPLPGLGSVNAFSGSRKHAEFFFKFVSFIEPGVIYRAELGDGHVQPSLFKRSTVKGLQPEDFEVRQEFAKSKDGTMVPMFIFGRKGFQQSSCNPLLLYGYGGFNISLEPSFSVSRICFILAFGGVVVSTNLRGGGEYGLEWRAAGSLHNKQNVFNDFQACAEHVIHQKYTCPAKLISQGGSNGGLLVAACANQRPDLFGCVLAQVGVMDMLRFHLFTIGHAWMSDYGDPGKPDDFDVLYAYSPLHNVRVPEDGHQYPAMLLLTGDHDDRVSPLHSHKLLAELQYQLAGRTNAAQRNPLVSRIEVRTGHGAGKPTEKVIAEAADMLSFAAEVTDSAWVRC</sequence>
<dbReference type="InterPro" id="IPR001375">
    <property type="entry name" value="Peptidase_S9_cat"/>
</dbReference>
<dbReference type="Proteomes" id="UP001485043">
    <property type="component" value="Unassembled WGS sequence"/>
</dbReference>
<keyword evidence="4 6" id="KW-0378">Hydrolase</keyword>
<evidence type="ECO:0000313" key="9">
    <source>
        <dbReference type="EMBL" id="KAK9868957.1"/>
    </source>
</evidence>
<dbReference type="SUPFAM" id="SSF50993">
    <property type="entry name" value="Peptidase/esterase 'gauge' domain"/>
    <property type="match status" value="1"/>
</dbReference>
<dbReference type="PRINTS" id="PR00862">
    <property type="entry name" value="PROLIGOPTASE"/>
</dbReference>
<dbReference type="Pfam" id="PF00326">
    <property type="entry name" value="Peptidase_S9"/>
    <property type="match status" value="1"/>
</dbReference>
<organism evidence="9 10">
    <name type="scientific">Apatococcus fuscideae</name>
    <dbReference type="NCBI Taxonomy" id="2026836"/>
    <lineage>
        <taxon>Eukaryota</taxon>
        <taxon>Viridiplantae</taxon>
        <taxon>Chlorophyta</taxon>
        <taxon>core chlorophytes</taxon>
        <taxon>Trebouxiophyceae</taxon>
        <taxon>Chlorellales</taxon>
        <taxon>Chlorellaceae</taxon>
        <taxon>Apatococcus</taxon>
    </lineage>
</organism>
<gene>
    <name evidence="9" type="ORF">WJX84_010400</name>
</gene>
<feature type="domain" description="Peptidase S9 prolyl oligopeptidase catalytic" evidence="7">
    <location>
        <begin position="524"/>
        <end position="747"/>
    </location>
</feature>
<dbReference type="SUPFAM" id="SSF53474">
    <property type="entry name" value="alpha/beta-Hydrolases"/>
    <property type="match status" value="1"/>
</dbReference>
<feature type="domain" description="Peptidase S9A N-terminal" evidence="8">
    <location>
        <begin position="182"/>
        <end position="460"/>
    </location>
</feature>
<dbReference type="InterPro" id="IPR029058">
    <property type="entry name" value="AB_hydrolase_fold"/>
</dbReference>
<dbReference type="PANTHER" id="PTHR42881:SF2">
    <property type="entry name" value="PROLYL ENDOPEPTIDASE"/>
    <property type="match status" value="1"/>
</dbReference>
<evidence type="ECO:0000256" key="6">
    <source>
        <dbReference type="RuleBase" id="RU368024"/>
    </source>
</evidence>
<evidence type="ECO:0000259" key="7">
    <source>
        <dbReference type="Pfam" id="PF00326"/>
    </source>
</evidence>
<dbReference type="GO" id="GO:0070012">
    <property type="term" value="F:oligopeptidase activity"/>
    <property type="evidence" value="ECO:0007669"/>
    <property type="project" value="TreeGrafter"/>
</dbReference>
<protein>
    <recommendedName>
        <fullName evidence="6">Prolyl endopeptidase</fullName>
        <ecNumber evidence="6">3.4.21.-</ecNumber>
    </recommendedName>
</protein>
<evidence type="ECO:0000256" key="5">
    <source>
        <dbReference type="ARBA" id="ARBA00022825"/>
    </source>
</evidence>
<dbReference type="GO" id="GO:0006508">
    <property type="term" value="P:proteolysis"/>
    <property type="evidence" value="ECO:0007669"/>
    <property type="project" value="UniProtKB-KW"/>
</dbReference>
<comment type="catalytic activity">
    <reaction evidence="1">
        <text>Hydrolysis of Pro-|-Xaa &gt;&gt; Ala-|-Xaa in oligopeptides.</text>
        <dbReference type="EC" id="3.4.21.26"/>
    </reaction>
</comment>
<dbReference type="FunFam" id="2.130.10.120:FF:000001">
    <property type="entry name" value="Prolyl endopeptidase"/>
    <property type="match status" value="1"/>
</dbReference>
<dbReference type="GO" id="GO:0005829">
    <property type="term" value="C:cytosol"/>
    <property type="evidence" value="ECO:0007669"/>
    <property type="project" value="TreeGrafter"/>
</dbReference>
<dbReference type="InterPro" id="IPR051167">
    <property type="entry name" value="Prolyl_oligopep/macrocyclase"/>
</dbReference>
<proteinExistence type="inferred from homology"/>
<keyword evidence="10" id="KW-1185">Reference proteome</keyword>
<accession>A0AAW1TKU6</accession>
<dbReference type="EMBL" id="JALJOV010000005">
    <property type="protein sequence ID" value="KAK9868957.1"/>
    <property type="molecule type" value="Genomic_DNA"/>
</dbReference>
<dbReference type="PANTHER" id="PTHR42881">
    <property type="entry name" value="PROLYL ENDOPEPTIDASE"/>
    <property type="match status" value="1"/>
</dbReference>
<keyword evidence="3 6" id="KW-0645">Protease</keyword>
<evidence type="ECO:0000259" key="8">
    <source>
        <dbReference type="Pfam" id="PF02897"/>
    </source>
</evidence>
<comment type="similarity">
    <text evidence="2 6">Belongs to the peptidase S9A family.</text>
</comment>
<dbReference type="Pfam" id="PF02897">
    <property type="entry name" value="Peptidase_S9_N"/>
    <property type="match status" value="2"/>
</dbReference>
<evidence type="ECO:0000313" key="10">
    <source>
        <dbReference type="Proteomes" id="UP001485043"/>
    </source>
</evidence>
<dbReference type="Gene3D" id="2.130.10.120">
    <property type="entry name" value="Prolyl oligopeptidase, N-terminal domain"/>
    <property type="match status" value="1"/>
</dbReference>
<evidence type="ECO:0000256" key="1">
    <source>
        <dbReference type="ARBA" id="ARBA00001070"/>
    </source>
</evidence>
<dbReference type="FunFam" id="3.40.50.1820:FF:000005">
    <property type="entry name" value="Prolyl endopeptidase"/>
    <property type="match status" value="1"/>
</dbReference>
<name>A0AAW1TKU6_9CHLO</name>
<reference evidence="9 10" key="1">
    <citation type="journal article" date="2024" name="Nat. Commun.">
        <title>Phylogenomics reveals the evolutionary origins of lichenization in chlorophyte algae.</title>
        <authorList>
            <person name="Puginier C."/>
            <person name="Libourel C."/>
            <person name="Otte J."/>
            <person name="Skaloud P."/>
            <person name="Haon M."/>
            <person name="Grisel S."/>
            <person name="Petersen M."/>
            <person name="Berrin J.G."/>
            <person name="Delaux P.M."/>
            <person name="Dal Grande F."/>
            <person name="Keller J."/>
        </authorList>
    </citation>
    <scope>NUCLEOTIDE SEQUENCE [LARGE SCALE GENOMIC DNA]</scope>
    <source>
        <strain evidence="9 10">SAG 2523</strain>
    </source>
</reference>
<dbReference type="GO" id="GO:0004252">
    <property type="term" value="F:serine-type endopeptidase activity"/>
    <property type="evidence" value="ECO:0007669"/>
    <property type="project" value="UniProtKB-UniRule"/>
</dbReference>
<feature type="domain" description="Peptidase S9A N-terminal" evidence="8">
    <location>
        <begin position="55"/>
        <end position="178"/>
    </location>
</feature>
<evidence type="ECO:0000256" key="3">
    <source>
        <dbReference type="ARBA" id="ARBA00022670"/>
    </source>
</evidence>